<sequence>MELRDRIPERHAASAGRRDEPPARVAVAGRAAPQLTGAYDRAAAPVVAGFDTAYLLDIWAGQ</sequence>
<dbReference type="Proteomes" id="UP001550348">
    <property type="component" value="Unassembled WGS sequence"/>
</dbReference>
<dbReference type="EMBL" id="JBEXRX010000179">
    <property type="protein sequence ID" value="MEU0156380.1"/>
    <property type="molecule type" value="Genomic_DNA"/>
</dbReference>
<organism evidence="2 3">
    <name type="scientific">Micromonospora fulviviridis</name>
    <dbReference type="NCBI Taxonomy" id="47860"/>
    <lineage>
        <taxon>Bacteria</taxon>
        <taxon>Bacillati</taxon>
        <taxon>Actinomycetota</taxon>
        <taxon>Actinomycetes</taxon>
        <taxon>Micromonosporales</taxon>
        <taxon>Micromonosporaceae</taxon>
        <taxon>Micromonospora</taxon>
    </lineage>
</organism>
<evidence type="ECO:0008006" key="4">
    <source>
        <dbReference type="Google" id="ProtNLM"/>
    </source>
</evidence>
<evidence type="ECO:0000313" key="2">
    <source>
        <dbReference type="EMBL" id="MEU0156380.1"/>
    </source>
</evidence>
<evidence type="ECO:0000256" key="1">
    <source>
        <dbReference type="SAM" id="MobiDB-lite"/>
    </source>
</evidence>
<dbReference type="RefSeq" id="WP_355667892.1">
    <property type="nucleotide sequence ID" value="NZ_JBEXRX010000179.1"/>
</dbReference>
<name>A0ABV2VUA6_9ACTN</name>
<keyword evidence="3" id="KW-1185">Reference proteome</keyword>
<proteinExistence type="predicted"/>
<accession>A0ABV2VUA6</accession>
<comment type="caution">
    <text evidence="2">The sequence shown here is derived from an EMBL/GenBank/DDBJ whole genome shotgun (WGS) entry which is preliminary data.</text>
</comment>
<gene>
    <name evidence="2" type="ORF">ABZ071_31770</name>
</gene>
<protein>
    <recommendedName>
        <fullName evidence="4">SAM-dependent methyltransferase</fullName>
    </recommendedName>
</protein>
<reference evidence="2 3" key="1">
    <citation type="submission" date="2024-06" db="EMBL/GenBank/DDBJ databases">
        <title>The Natural Products Discovery Center: Release of the First 8490 Sequenced Strains for Exploring Actinobacteria Biosynthetic Diversity.</title>
        <authorList>
            <person name="Kalkreuter E."/>
            <person name="Kautsar S.A."/>
            <person name="Yang D."/>
            <person name="Bader C.D."/>
            <person name="Teijaro C.N."/>
            <person name="Fluegel L."/>
            <person name="Davis C.M."/>
            <person name="Simpson J.R."/>
            <person name="Lauterbach L."/>
            <person name="Steele A.D."/>
            <person name="Gui C."/>
            <person name="Meng S."/>
            <person name="Li G."/>
            <person name="Viehrig K."/>
            <person name="Ye F."/>
            <person name="Su P."/>
            <person name="Kiefer A.F."/>
            <person name="Nichols A."/>
            <person name="Cepeda A.J."/>
            <person name="Yan W."/>
            <person name="Fan B."/>
            <person name="Jiang Y."/>
            <person name="Adhikari A."/>
            <person name="Zheng C.-J."/>
            <person name="Schuster L."/>
            <person name="Cowan T.M."/>
            <person name="Smanski M.J."/>
            <person name="Chevrette M.G."/>
            <person name="De Carvalho L.P.S."/>
            <person name="Shen B."/>
        </authorList>
    </citation>
    <scope>NUCLEOTIDE SEQUENCE [LARGE SCALE GENOMIC DNA]</scope>
    <source>
        <strain evidence="2 3">NPDC006286</strain>
    </source>
</reference>
<feature type="compositionally biased region" description="Basic and acidic residues" evidence="1">
    <location>
        <begin position="1"/>
        <end position="22"/>
    </location>
</feature>
<feature type="region of interest" description="Disordered" evidence="1">
    <location>
        <begin position="1"/>
        <end position="25"/>
    </location>
</feature>
<evidence type="ECO:0000313" key="3">
    <source>
        <dbReference type="Proteomes" id="UP001550348"/>
    </source>
</evidence>